<evidence type="ECO:0000313" key="5">
    <source>
        <dbReference type="EMBL" id="QKG70647.1"/>
    </source>
</evidence>
<dbReference type="PANTHER" id="PTHR11908:SF132">
    <property type="entry name" value="ALDEHYDE OXIDASE 1-RELATED"/>
    <property type="match status" value="1"/>
</dbReference>
<dbReference type="Gene3D" id="3.90.1170.50">
    <property type="entry name" value="Aldehyde oxidase/xanthine dehydrogenase, a/b hammerhead"/>
    <property type="match status" value="1"/>
</dbReference>
<dbReference type="Pfam" id="PF01315">
    <property type="entry name" value="Ald_Xan_dh_C"/>
    <property type="match status" value="1"/>
</dbReference>
<dbReference type="PANTHER" id="PTHR11908">
    <property type="entry name" value="XANTHINE DEHYDROGENASE"/>
    <property type="match status" value="1"/>
</dbReference>
<dbReference type="KEGG" id="emv:HQR01_04265"/>
<name>A0A7D4BTI3_9SPHN</name>
<dbReference type="InterPro" id="IPR016208">
    <property type="entry name" value="Ald_Oxase/xanthine_DH-like"/>
</dbReference>
<reference evidence="5 6" key="1">
    <citation type="submission" date="2020-05" db="EMBL/GenBank/DDBJ databases">
        <title>Erythrobacter mangrovi sp. nov., isolated from rhizosphere soil of mangrove plant (Kandelia candel).</title>
        <authorList>
            <person name="Ye Y.H."/>
        </authorList>
    </citation>
    <scope>NUCLEOTIDE SEQUENCE [LARGE SCALE GENOMIC DNA]</scope>
    <source>
        <strain evidence="5 6">EB310</strain>
    </source>
</reference>
<dbReference type="Gene3D" id="3.30.365.10">
    <property type="entry name" value="Aldehyde oxidase/xanthine dehydrogenase, molybdopterin binding domain"/>
    <property type="match status" value="4"/>
</dbReference>
<keyword evidence="2" id="KW-0560">Oxidoreductase</keyword>
<evidence type="ECO:0000256" key="2">
    <source>
        <dbReference type="ARBA" id="ARBA00023002"/>
    </source>
</evidence>
<dbReference type="AlphaFoldDB" id="A0A7D4BTI3"/>
<dbReference type="SUPFAM" id="SSF56003">
    <property type="entry name" value="Molybdenum cofactor-binding domain"/>
    <property type="match status" value="1"/>
</dbReference>
<keyword evidence="6" id="KW-1185">Reference proteome</keyword>
<dbReference type="GO" id="GO:0016491">
    <property type="term" value="F:oxidoreductase activity"/>
    <property type="evidence" value="ECO:0007669"/>
    <property type="project" value="UniProtKB-KW"/>
</dbReference>
<organism evidence="5 6">
    <name type="scientific">Erythrobacter mangrovi</name>
    <dbReference type="NCBI Taxonomy" id="2739433"/>
    <lineage>
        <taxon>Bacteria</taxon>
        <taxon>Pseudomonadati</taxon>
        <taxon>Pseudomonadota</taxon>
        <taxon>Alphaproteobacteria</taxon>
        <taxon>Sphingomonadales</taxon>
        <taxon>Erythrobacteraceae</taxon>
        <taxon>Erythrobacter/Porphyrobacter group</taxon>
        <taxon>Erythrobacter</taxon>
    </lineage>
</organism>
<evidence type="ECO:0000259" key="4">
    <source>
        <dbReference type="SMART" id="SM01008"/>
    </source>
</evidence>
<dbReference type="InterPro" id="IPR008274">
    <property type="entry name" value="AldOxase/xan_DH_MoCoBD1"/>
</dbReference>
<proteinExistence type="predicted"/>
<feature type="domain" description="Aldehyde oxidase/xanthine dehydrogenase a/b hammerhead" evidence="4">
    <location>
        <begin position="32"/>
        <end position="145"/>
    </location>
</feature>
<protein>
    <submittedName>
        <fullName evidence="5">Xanthine dehydrogenase family protein molybdopterin-binding subunit</fullName>
    </submittedName>
</protein>
<dbReference type="Proteomes" id="UP000504693">
    <property type="component" value="Chromosome"/>
</dbReference>
<dbReference type="EMBL" id="CP053921">
    <property type="protein sequence ID" value="QKG70647.1"/>
    <property type="molecule type" value="Genomic_DNA"/>
</dbReference>
<dbReference type="InterPro" id="IPR046867">
    <property type="entry name" value="AldOxase/xan_DH_MoCoBD2"/>
</dbReference>
<comment type="cofactor">
    <cofactor evidence="3">
        <name>Mo-molybdopterin cytosine dinucleotide</name>
        <dbReference type="ChEBI" id="CHEBI:71308"/>
    </cofactor>
</comment>
<gene>
    <name evidence="5" type="ORF">HQR01_04265</name>
</gene>
<dbReference type="GO" id="GO:0005506">
    <property type="term" value="F:iron ion binding"/>
    <property type="evidence" value="ECO:0007669"/>
    <property type="project" value="InterPro"/>
</dbReference>
<sequence>MTATSSYSGELSEPAGWVGRAIERREDDRLLKGAGRFVDDIVLPGQLHAAFVRSPHPHASFTEVDFAEALAVPGVHLCLSAKDFDQLPHVKPNWILPRSIPRGRPILAQGRVRYVGEPVAVVIAESLAAARDAAELVRVDFTPLPHVLDQRDAIVSDAPRVHDDMDSNVAATFSPGNGGFAKAADAAPFRTRFRLRNQRLVPFSIEGRAVNADYDTVTGRMTLNIAQQLPHMARRMVAETIGFPENRLRVISPDVGGGFGPKMHVYQEEAVCALASMKLGRPVKWTESRSENVCNTTHGRDHEMQVDVAYDHEGKLLALRIESLANIGAYMSSMGSGIPTVNVGLFVMGVYEIPSVEVDIKCLYTHTPPVDAYRGAGRPEASYVIERTIDRVAHELGLDPAEVRRRNFLTENQIPRRQPTGAMIDSGRYHHTLEDALRRADYDEFRQAQAKARTDGELTGIGIANYTESCGVGPGQVQKLVGFDRGGYESARVRMTSDGGAMVFSGSHSHGQGHKTVFAQIAADELGISPDRIEVIQGDTDSVPQGVGTFNSRSIPVGGSAVKVAAGRVADRIRRLAAHLLQVEVDALQREGDVFRAPDGGVIAFSEVCHAAWTGHNVPADLGVGLEETEFYHPTSMSAPYGAHIAQVRIDRETGEIALERYVAVDDCGTVINPLLARGQVHGGLAQGIGQALWEDGTPEADGGIILDTPIPRFDMLPRFETSHTVTESWTNPLGAKGLGEAGAIGAPPAIVNAAIDALWHLGVHEIDMPLTPARILAAIDAAEQESAQ</sequence>
<dbReference type="InterPro" id="IPR036856">
    <property type="entry name" value="Ald_Oxase/Xan_DH_a/b_sf"/>
</dbReference>
<evidence type="ECO:0000256" key="3">
    <source>
        <dbReference type="ARBA" id="ARBA00053029"/>
    </source>
</evidence>
<accession>A0A7D4BTI3</accession>
<dbReference type="Pfam" id="PF02738">
    <property type="entry name" value="MoCoBD_1"/>
    <property type="match status" value="1"/>
</dbReference>
<evidence type="ECO:0000256" key="1">
    <source>
        <dbReference type="ARBA" id="ARBA00022505"/>
    </source>
</evidence>
<dbReference type="InterPro" id="IPR037165">
    <property type="entry name" value="AldOxase/xan_DH_Mopterin-bd_sf"/>
</dbReference>
<dbReference type="InterPro" id="IPR000674">
    <property type="entry name" value="Ald_Oxase/Xan_DH_a/b"/>
</dbReference>
<keyword evidence="1" id="KW-0500">Molybdenum</keyword>
<dbReference type="RefSeq" id="WP_173212852.1">
    <property type="nucleotide sequence ID" value="NZ_CP053921.1"/>
</dbReference>
<dbReference type="SUPFAM" id="SSF54665">
    <property type="entry name" value="CO dehydrogenase molybdoprotein N-domain-like"/>
    <property type="match status" value="1"/>
</dbReference>
<dbReference type="SMART" id="SM01008">
    <property type="entry name" value="Ald_Xan_dh_C"/>
    <property type="match status" value="1"/>
</dbReference>
<dbReference type="Pfam" id="PF20256">
    <property type="entry name" value="MoCoBD_2"/>
    <property type="match status" value="1"/>
</dbReference>
<evidence type="ECO:0000313" key="6">
    <source>
        <dbReference type="Proteomes" id="UP000504693"/>
    </source>
</evidence>
<dbReference type="FunFam" id="3.30.365.10:FF:000001">
    <property type="entry name" value="Xanthine dehydrogenase oxidase"/>
    <property type="match status" value="1"/>
</dbReference>